<dbReference type="PANTHER" id="PTHR11203:SF37">
    <property type="entry name" value="INTEGRATOR COMPLEX SUBUNIT 11"/>
    <property type="match status" value="1"/>
</dbReference>
<dbReference type="SMART" id="SM00849">
    <property type="entry name" value="Lactamase_B"/>
    <property type="match status" value="1"/>
</dbReference>
<name>A0A6M4H4S6_9PROT</name>
<dbReference type="Gene3D" id="3.60.15.10">
    <property type="entry name" value="Ribonuclease Z/Hydroxyacylglutathione hydrolase-like"/>
    <property type="match status" value="1"/>
</dbReference>
<dbReference type="EMBL" id="CP053073">
    <property type="protein sequence ID" value="QJR14175.1"/>
    <property type="molecule type" value="Genomic_DNA"/>
</dbReference>
<dbReference type="Pfam" id="PF07521">
    <property type="entry name" value="RMMBL"/>
    <property type="match status" value="1"/>
</dbReference>
<organism evidence="4 5">
    <name type="scientific">Usitatibacter palustris</name>
    <dbReference type="NCBI Taxonomy" id="2732487"/>
    <lineage>
        <taxon>Bacteria</taxon>
        <taxon>Pseudomonadati</taxon>
        <taxon>Pseudomonadota</taxon>
        <taxon>Betaproteobacteria</taxon>
        <taxon>Nitrosomonadales</taxon>
        <taxon>Usitatibacteraceae</taxon>
        <taxon>Usitatibacter</taxon>
    </lineage>
</organism>
<protein>
    <submittedName>
        <fullName evidence="4">Ribonuclease</fullName>
        <ecNumber evidence="4">3.1.-.-</ecNumber>
    </submittedName>
</protein>
<dbReference type="SUPFAM" id="SSF56281">
    <property type="entry name" value="Metallo-hydrolase/oxidoreductase"/>
    <property type="match status" value="1"/>
</dbReference>
<dbReference type="PANTHER" id="PTHR11203">
    <property type="entry name" value="CLEAVAGE AND POLYADENYLATION SPECIFICITY FACTOR FAMILY MEMBER"/>
    <property type="match status" value="1"/>
</dbReference>
<dbReference type="GO" id="GO:0004521">
    <property type="term" value="F:RNA endonuclease activity"/>
    <property type="evidence" value="ECO:0007669"/>
    <property type="project" value="TreeGrafter"/>
</dbReference>
<dbReference type="Gene3D" id="3.40.50.10890">
    <property type="match status" value="1"/>
</dbReference>
<evidence type="ECO:0000313" key="5">
    <source>
        <dbReference type="Proteomes" id="UP000503096"/>
    </source>
</evidence>
<feature type="domain" description="Beta-Casp" evidence="3">
    <location>
        <begin position="246"/>
        <end position="365"/>
    </location>
</feature>
<feature type="domain" description="Metallo-beta-lactamase" evidence="2">
    <location>
        <begin position="13"/>
        <end position="241"/>
    </location>
</feature>
<evidence type="ECO:0000256" key="1">
    <source>
        <dbReference type="ARBA" id="ARBA00022801"/>
    </source>
</evidence>
<dbReference type="Pfam" id="PF00753">
    <property type="entry name" value="Lactamase_B"/>
    <property type="match status" value="1"/>
</dbReference>
<keyword evidence="1 4" id="KW-0378">Hydrolase</keyword>
<dbReference type="InterPro" id="IPR001279">
    <property type="entry name" value="Metallo-B-lactamas"/>
</dbReference>
<dbReference type="KEGG" id="upl:DSM104440_00968"/>
<dbReference type="InParanoid" id="A0A6M4H4S6"/>
<dbReference type="InterPro" id="IPR036866">
    <property type="entry name" value="RibonucZ/Hydroxyglut_hydro"/>
</dbReference>
<dbReference type="InterPro" id="IPR022712">
    <property type="entry name" value="Beta_Casp"/>
</dbReference>
<dbReference type="Proteomes" id="UP000503096">
    <property type="component" value="Chromosome"/>
</dbReference>
<accession>A0A6M4H4S6</accession>
<dbReference type="AlphaFoldDB" id="A0A6M4H4S6"/>
<reference evidence="4 5" key="1">
    <citation type="submission" date="2020-04" db="EMBL/GenBank/DDBJ databases">
        <title>Usitatibacter rugosus gen. nov., sp. nov. and Usitatibacter palustris sp. nov., novel members of Usitatibacteraceae fam. nov. within the order Nitrosomonadales isolated from soil.</title>
        <authorList>
            <person name="Huber K.J."/>
            <person name="Neumann-Schaal M."/>
            <person name="Geppert A."/>
            <person name="Luckner M."/>
            <person name="Wanner G."/>
            <person name="Overmann J."/>
        </authorList>
    </citation>
    <scope>NUCLEOTIDE SEQUENCE [LARGE SCALE GENOMIC DNA]</scope>
    <source>
        <strain evidence="4 5">Swamp67</strain>
    </source>
</reference>
<dbReference type="SMART" id="SM01027">
    <property type="entry name" value="Beta-Casp"/>
    <property type="match status" value="1"/>
</dbReference>
<evidence type="ECO:0000259" key="3">
    <source>
        <dbReference type="SMART" id="SM01027"/>
    </source>
</evidence>
<gene>
    <name evidence="4" type="ORF">DSM104440_00968</name>
</gene>
<dbReference type="InterPro" id="IPR050698">
    <property type="entry name" value="MBL"/>
</dbReference>
<dbReference type="GO" id="GO:0016787">
    <property type="term" value="F:hydrolase activity"/>
    <property type="evidence" value="ECO:0007669"/>
    <property type="project" value="UniProtKB-KW"/>
</dbReference>
<proteinExistence type="predicted"/>
<dbReference type="EC" id="3.1.-.-" evidence="4"/>
<dbReference type="RefSeq" id="WP_171160960.1">
    <property type="nucleotide sequence ID" value="NZ_CP053073.1"/>
</dbReference>
<evidence type="ECO:0000313" key="4">
    <source>
        <dbReference type="EMBL" id="QJR14175.1"/>
    </source>
</evidence>
<evidence type="ECO:0000259" key="2">
    <source>
        <dbReference type="SMART" id="SM00849"/>
    </source>
</evidence>
<dbReference type="Pfam" id="PF10996">
    <property type="entry name" value="Beta-Casp"/>
    <property type="match status" value="1"/>
</dbReference>
<sequence length="460" mass="49274">MKLTFCGATGTVTGSRYLLRGDGGEVLVDCGLFQGYKQLRLRNWEAPPFAPKQVEAVLLSHAHLDHSGWIPRLVKAGFAGRVHCTPGTRDLCALLLPDSGHLQEEEAAYARRKGFSKHDPPQPLYTVADALAAMRAFRVVSRTRAVHVAGLEASFLHAGHLLGASSILVRGAGVSVMFSGDLGRDNDPILVPPAPFAGADYLVVESTYGNRSHDAGDREARLADVITRTVERGGIVVVPAFAVGRAQEILLHIARLRAAGRIPDVPVYLNSPMASHAGETLANHVGEHRLTAAQCAELTRIARIVATPEESAALNARRDPMIIVAASGMVTGGRVVHHVKAFAPDPRNTLLFCGYQAGGTRGATIVAGSPTVRIHGEDIPVRAEVVSLDGFSAHADADGLIAWMRAARTPPLCTFITHGEPDAADALRQRIERELGWNVRVPDYRDRYELTASGARSAGR</sequence>
<dbReference type="CDD" id="cd16295">
    <property type="entry name" value="TTHA0252-CPSF-like_MBL-fold"/>
    <property type="match status" value="1"/>
</dbReference>
<keyword evidence="5" id="KW-1185">Reference proteome</keyword>
<dbReference type="InterPro" id="IPR011108">
    <property type="entry name" value="RMMBL"/>
</dbReference>